<evidence type="ECO:0000256" key="2">
    <source>
        <dbReference type="SAM" id="SignalP"/>
    </source>
</evidence>
<protein>
    <recommendedName>
        <fullName evidence="3">FAS1 domain-containing protein</fullName>
    </recommendedName>
</protein>
<evidence type="ECO:0000313" key="4">
    <source>
        <dbReference type="EMBL" id="RSH85283.1"/>
    </source>
</evidence>
<dbReference type="PANTHER" id="PTHR10900:SF77">
    <property type="entry name" value="FI19380P1"/>
    <property type="match status" value="1"/>
</dbReference>
<organism evidence="4 5">
    <name type="scientific">Saitozyma podzolica</name>
    <dbReference type="NCBI Taxonomy" id="1890683"/>
    <lineage>
        <taxon>Eukaryota</taxon>
        <taxon>Fungi</taxon>
        <taxon>Dikarya</taxon>
        <taxon>Basidiomycota</taxon>
        <taxon>Agaricomycotina</taxon>
        <taxon>Tremellomycetes</taxon>
        <taxon>Tremellales</taxon>
        <taxon>Trimorphomycetaceae</taxon>
        <taxon>Saitozyma</taxon>
    </lineage>
</organism>
<dbReference type="PANTHER" id="PTHR10900">
    <property type="entry name" value="PERIOSTIN-RELATED"/>
    <property type="match status" value="1"/>
</dbReference>
<evidence type="ECO:0000256" key="1">
    <source>
        <dbReference type="SAM" id="Phobius"/>
    </source>
</evidence>
<dbReference type="EMBL" id="RSCD01000021">
    <property type="protein sequence ID" value="RSH85283.1"/>
    <property type="molecule type" value="Genomic_DNA"/>
</dbReference>
<name>A0A427Y2M9_9TREE</name>
<feature type="chain" id="PRO_5019438184" description="FAS1 domain-containing protein" evidence="2">
    <location>
        <begin position="17"/>
        <end position="392"/>
    </location>
</feature>
<dbReference type="AlphaFoldDB" id="A0A427Y2M9"/>
<proteinExistence type="predicted"/>
<keyword evidence="2" id="KW-0732">Signal</keyword>
<dbReference type="GO" id="GO:0005615">
    <property type="term" value="C:extracellular space"/>
    <property type="evidence" value="ECO:0007669"/>
    <property type="project" value="TreeGrafter"/>
</dbReference>
<dbReference type="Gene3D" id="2.30.180.10">
    <property type="entry name" value="FAS1 domain"/>
    <property type="match status" value="2"/>
</dbReference>
<accession>A0A427Y2M9</accession>
<keyword evidence="5" id="KW-1185">Reference proteome</keyword>
<evidence type="ECO:0000313" key="5">
    <source>
        <dbReference type="Proteomes" id="UP000279259"/>
    </source>
</evidence>
<dbReference type="OrthoDB" id="286301at2759"/>
<evidence type="ECO:0000259" key="3">
    <source>
        <dbReference type="PROSITE" id="PS50213"/>
    </source>
</evidence>
<keyword evidence="1" id="KW-1133">Transmembrane helix</keyword>
<keyword evidence="1" id="KW-0472">Membrane</keyword>
<comment type="caution">
    <text evidence="4">The sequence shown here is derived from an EMBL/GenBank/DDBJ whole genome shotgun (WGS) entry which is preliminary data.</text>
</comment>
<sequence>MRLSLLSLALAPIALAQSSSSASGSASAASPSASGASGNSSAYLQQVLGALTQANLTGLVSVASSIANDTAGQALLAQLANVTSNTTLLVETLAYHILNNTYTVNGTKVLPNHTIARTLLKGDGYSLPGNFSAPVVLARNSSNATSFEIVQYDANITTTGPAMAANLLVYVVDQVLSLPPSIATLATSLFPTLAGVIQQAGLLDPLASAQGITIFAPSDAVLSGAQSALGSLNSTQLTDLLANHVINGSVAYSTNIGTGNYTSAAGEPFMFTTNSTGTFVSSANSTAQIIQSDIIIQNGVVHVIDGVLLNTASNSTAAAAAYSSGIAAAQTSTEATAPVTATSSPAASGSASGSSSSKAAAGQVAPLSWSNGIVGTVLAVAGVVFGSGYVLM</sequence>
<dbReference type="PROSITE" id="PS50213">
    <property type="entry name" value="FAS1"/>
    <property type="match status" value="1"/>
</dbReference>
<dbReference type="InterPro" id="IPR000782">
    <property type="entry name" value="FAS1_domain"/>
</dbReference>
<reference evidence="4 5" key="1">
    <citation type="submission" date="2018-11" db="EMBL/GenBank/DDBJ databases">
        <title>Genome sequence of Saitozyma podzolica DSM 27192.</title>
        <authorList>
            <person name="Aliyu H."/>
            <person name="Gorte O."/>
            <person name="Ochsenreither K."/>
        </authorList>
    </citation>
    <scope>NUCLEOTIDE SEQUENCE [LARGE SCALE GENOMIC DNA]</scope>
    <source>
        <strain evidence="4 5">DSM 27192</strain>
    </source>
</reference>
<dbReference type="SUPFAM" id="SSF82153">
    <property type="entry name" value="FAS1 domain"/>
    <property type="match status" value="2"/>
</dbReference>
<dbReference type="Pfam" id="PF02469">
    <property type="entry name" value="Fasciclin"/>
    <property type="match status" value="1"/>
</dbReference>
<dbReference type="SMART" id="SM00554">
    <property type="entry name" value="FAS1"/>
    <property type="match status" value="2"/>
</dbReference>
<keyword evidence="1" id="KW-0812">Transmembrane</keyword>
<dbReference type="InterPro" id="IPR050904">
    <property type="entry name" value="Adhesion/Biosynth-related"/>
</dbReference>
<feature type="transmembrane region" description="Helical" evidence="1">
    <location>
        <begin position="369"/>
        <end position="391"/>
    </location>
</feature>
<feature type="domain" description="FAS1" evidence="3">
    <location>
        <begin position="169"/>
        <end position="308"/>
    </location>
</feature>
<dbReference type="InterPro" id="IPR036378">
    <property type="entry name" value="FAS1_dom_sf"/>
</dbReference>
<gene>
    <name evidence="4" type="ORF">EHS25_005090</name>
</gene>
<dbReference type="Proteomes" id="UP000279259">
    <property type="component" value="Unassembled WGS sequence"/>
</dbReference>
<feature type="signal peptide" evidence="2">
    <location>
        <begin position="1"/>
        <end position="16"/>
    </location>
</feature>